<comment type="similarity">
    <text evidence="8">Belongs to the ABC transporter superfamily. Energy-coupling factor EcfA family.</text>
</comment>
<dbReference type="Gene3D" id="3.40.50.300">
    <property type="entry name" value="P-loop containing nucleotide triphosphate hydrolases"/>
    <property type="match status" value="1"/>
</dbReference>
<dbReference type="RefSeq" id="WP_288184681.1">
    <property type="nucleotide sequence ID" value="NZ_LT608335.1"/>
</dbReference>
<dbReference type="FunFam" id="3.40.50.300:FF:000224">
    <property type="entry name" value="Energy-coupling factor transporter ATP-binding protein EcfA"/>
    <property type="match status" value="1"/>
</dbReference>
<evidence type="ECO:0000256" key="5">
    <source>
        <dbReference type="ARBA" id="ARBA00022840"/>
    </source>
</evidence>
<comment type="subcellular location">
    <subcellularLocation>
        <location evidence="1 8">Cell membrane</location>
        <topology evidence="1 8">Peripheral membrane protein</topology>
    </subcellularLocation>
</comment>
<evidence type="ECO:0000256" key="8">
    <source>
        <dbReference type="RuleBase" id="RU365104"/>
    </source>
</evidence>
<gene>
    <name evidence="10" type="primary">ecfA</name>
    <name evidence="10" type="ORF">KL86SPO_40239</name>
</gene>
<dbReference type="GO" id="GO:0043190">
    <property type="term" value="C:ATP-binding cassette (ABC) transporter complex"/>
    <property type="evidence" value="ECO:0007669"/>
    <property type="project" value="TreeGrafter"/>
</dbReference>
<dbReference type="SUPFAM" id="SSF52540">
    <property type="entry name" value="P-loop containing nucleoside triphosphate hydrolases"/>
    <property type="match status" value="1"/>
</dbReference>
<dbReference type="GO" id="GO:0042626">
    <property type="term" value="F:ATPase-coupled transmembrane transporter activity"/>
    <property type="evidence" value="ECO:0007669"/>
    <property type="project" value="TreeGrafter"/>
</dbReference>
<dbReference type="SMART" id="SM00382">
    <property type="entry name" value="AAA"/>
    <property type="match status" value="1"/>
</dbReference>
<keyword evidence="4 8" id="KW-0547">Nucleotide-binding</keyword>
<reference evidence="10" key="1">
    <citation type="submission" date="2016-08" db="EMBL/GenBank/DDBJ databases">
        <authorList>
            <person name="Seilhamer J.J."/>
        </authorList>
    </citation>
    <scope>NUCLEOTIDE SEQUENCE</scope>
    <source>
        <strain evidence="10">86</strain>
    </source>
</reference>
<dbReference type="NCBIfam" id="TIGR04521">
    <property type="entry name" value="ECF_ATPase_2"/>
    <property type="match status" value="1"/>
</dbReference>
<keyword evidence="10" id="KW-0378">Hydrolase</keyword>
<dbReference type="PROSITE" id="PS50893">
    <property type="entry name" value="ABC_TRANSPORTER_2"/>
    <property type="match status" value="1"/>
</dbReference>
<dbReference type="InterPro" id="IPR017871">
    <property type="entry name" value="ABC_transporter-like_CS"/>
</dbReference>
<keyword evidence="7 8" id="KW-0472">Membrane</keyword>
<dbReference type="GO" id="GO:0005524">
    <property type="term" value="F:ATP binding"/>
    <property type="evidence" value="ECO:0007669"/>
    <property type="project" value="UniProtKB-UniRule"/>
</dbReference>
<keyword evidence="6" id="KW-1278">Translocase</keyword>
<evidence type="ECO:0000256" key="2">
    <source>
        <dbReference type="ARBA" id="ARBA00022448"/>
    </source>
</evidence>
<evidence type="ECO:0000256" key="3">
    <source>
        <dbReference type="ARBA" id="ARBA00022475"/>
    </source>
</evidence>
<dbReference type="CDD" id="cd03225">
    <property type="entry name" value="ABC_cobalt_CbiO_domain1"/>
    <property type="match status" value="1"/>
</dbReference>
<dbReference type="EC" id="7.-.-.-" evidence="8"/>
<keyword evidence="3 8" id="KW-1003">Cell membrane</keyword>
<keyword evidence="5 8" id="KW-0067">ATP-binding</keyword>
<evidence type="ECO:0000313" key="10">
    <source>
        <dbReference type="EMBL" id="SCM81755.1"/>
    </source>
</evidence>
<dbReference type="PANTHER" id="PTHR43553">
    <property type="entry name" value="HEAVY METAL TRANSPORTER"/>
    <property type="match status" value="1"/>
</dbReference>
<evidence type="ECO:0000256" key="1">
    <source>
        <dbReference type="ARBA" id="ARBA00004202"/>
    </source>
</evidence>
<proteinExistence type="inferred from homology"/>
<organism evidence="10">
    <name type="scientific">uncultured Sporomusa sp</name>
    <dbReference type="NCBI Taxonomy" id="307249"/>
    <lineage>
        <taxon>Bacteria</taxon>
        <taxon>Bacillati</taxon>
        <taxon>Bacillota</taxon>
        <taxon>Negativicutes</taxon>
        <taxon>Selenomonadales</taxon>
        <taxon>Sporomusaceae</taxon>
        <taxon>Sporomusa</taxon>
        <taxon>environmental samples</taxon>
    </lineage>
</organism>
<dbReference type="InterPro" id="IPR003593">
    <property type="entry name" value="AAA+_ATPase"/>
</dbReference>
<protein>
    <recommendedName>
        <fullName evidence="8">Energy-coupling factor transporter ATP-binding protein EcfA2</fullName>
        <ecNumber evidence="8">7.-.-.-</ecNumber>
    </recommendedName>
</protein>
<accession>A0A212LVW2</accession>
<dbReference type="InterPro" id="IPR027417">
    <property type="entry name" value="P-loop_NTPase"/>
</dbReference>
<dbReference type="InterPro" id="IPR050095">
    <property type="entry name" value="ECF_ABC_transporter_ATP-bd"/>
</dbReference>
<dbReference type="Pfam" id="PF00005">
    <property type="entry name" value="ABC_tran"/>
    <property type="match status" value="1"/>
</dbReference>
<dbReference type="AlphaFoldDB" id="A0A212LVW2"/>
<dbReference type="InterPro" id="IPR015856">
    <property type="entry name" value="ABC_transpr_CbiO/EcfA_su"/>
</dbReference>
<name>A0A212LVW2_9FIRM</name>
<evidence type="ECO:0000256" key="6">
    <source>
        <dbReference type="ARBA" id="ARBA00022967"/>
    </source>
</evidence>
<sequence>MSIVFENVTYTYMPKTPYQRTAIQDIDLTIHNGEFVGIIGHTGSGKSTLVQHMNGLIAPTSGHVRVEGVDLKDKNQAARDARRRVGMVFQYPEHQLFEETIYQDIAFGPKNLSIPEEQIESRVRRAMEFVGLDFATFKDRSPFNLSGGQMRRVAIAGVIALEPAYLVLDEPAAGLDPRGRDEIFSQIVKLHQQTDTTVILVSHNMEDVARFATRVLVMNGGQITLDGPPEDIFTHGREELTSAGLDVPPLTALIDKLQAKGLPIGNTALTAEAAAREISKAIRGRTHAQ</sequence>
<keyword evidence="2 8" id="KW-0813">Transport</keyword>
<dbReference type="EMBL" id="FMJE01000004">
    <property type="protein sequence ID" value="SCM81755.1"/>
    <property type="molecule type" value="Genomic_DNA"/>
</dbReference>
<dbReference type="NCBIfam" id="NF010158">
    <property type="entry name" value="PRK13637.1"/>
    <property type="match status" value="1"/>
</dbReference>
<evidence type="ECO:0000259" key="9">
    <source>
        <dbReference type="PROSITE" id="PS50893"/>
    </source>
</evidence>
<evidence type="ECO:0000256" key="7">
    <source>
        <dbReference type="ARBA" id="ARBA00023136"/>
    </source>
</evidence>
<dbReference type="PROSITE" id="PS00211">
    <property type="entry name" value="ABC_TRANSPORTER_1"/>
    <property type="match status" value="1"/>
</dbReference>
<dbReference type="PANTHER" id="PTHR43553:SF27">
    <property type="entry name" value="ENERGY-COUPLING FACTOR TRANSPORTER ATP-BINDING PROTEIN ECFA2"/>
    <property type="match status" value="1"/>
</dbReference>
<comment type="subunit">
    <text evidence="8">Forms a stable energy-coupling factor (ECF) transporter complex composed of 2 membrane-embedded substrate-binding proteins (S component), 2 ATP-binding proteins (A component) and 2 transmembrane proteins (T component).</text>
</comment>
<evidence type="ECO:0000256" key="4">
    <source>
        <dbReference type="ARBA" id="ARBA00022741"/>
    </source>
</evidence>
<dbReference type="InterPro" id="IPR030946">
    <property type="entry name" value="EcfA2"/>
</dbReference>
<comment type="function">
    <text evidence="8">ATP-binding (A) component of a common energy-coupling factor (ECF) ABC-transporter complex.</text>
</comment>
<dbReference type="InterPro" id="IPR003439">
    <property type="entry name" value="ABC_transporter-like_ATP-bd"/>
</dbReference>
<dbReference type="GO" id="GO:0016887">
    <property type="term" value="F:ATP hydrolysis activity"/>
    <property type="evidence" value="ECO:0007669"/>
    <property type="project" value="InterPro"/>
</dbReference>
<feature type="domain" description="ABC transporter" evidence="9">
    <location>
        <begin position="3"/>
        <end position="245"/>
    </location>
</feature>